<feature type="region of interest" description="Disordered" evidence="1">
    <location>
        <begin position="1"/>
        <end position="49"/>
    </location>
</feature>
<feature type="compositionally biased region" description="Basic residues" evidence="1">
    <location>
        <begin position="1"/>
        <end position="11"/>
    </location>
</feature>
<feature type="region of interest" description="Disordered" evidence="1">
    <location>
        <begin position="538"/>
        <end position="590"/>
    </location>
</feature>
<feature type="region of interest" description="Disordered" evidence="1">
    <location>
        <begin position="185"/>
        <end position="327"/>
    </location>
</feature>
<feature type="compositionally biased region" description="Polar residues" evidence="1">
    <location>
        <begin position="484"/>
        <end position="499"/>
    </location>
</feature>
<evidence type="ECO:0000313" key="3">
    <source>
        <dbReference type="Proteomes" id="UP001217417"/>
    </source>
</evidence>
<dbReference type="PANTHER" id="PTHR28284:SF1">
    <property type="entry name" value="NUCLEOPORIN NUP60"/>
    <property type="match status" value="1"/>
</dbReference>
<dbReference type="AlphaFoldDB" id="A0AAD7QZ15"/>
<feature type="compositionally biased region" description="Polar residues" evidence="1">
    <location>
        <begin position="432"/>
        <end position="442"/>
    </location>
</feature>
<feature type="compositionally biased region" description="Polar residues" evidence="1">
    <location>
        <begin position="265"/>
        <end position="282"/>
    </location>
</feature>
<evidence type="ECO:0000256" key="1">
    <source>
        <dbReference type="SAM" id="MobiDB-lite"/>
    </source>
</evidence>
<dbReference type="Proteomes" id="UP001217417">
    <property type="component" value="Unassembled WGS sequence"/>
</dbReference>
<dbReference type="EMBL" id="JARPMG010000001">
    <property type="protein sequence ID" value="KAJ8104056.1"/>
    <property type="molecule type" value="Genomic_DNA"/>
</dbReference>
<feature type="compositionally biased region" description="Low complexity" evidence="1">
    <location>
        <begin position="185"/>
        <end position="211"/>
    </location>
</feature>
<gene>
    <name evidence="2" type="ORF">POJ06DRAFT_11499</name>
</gene>
<feature type="compositionally biased region" description="Polar residues" evidence="1">
    <location>
        <begin position="459"/>
        <end position="469"/>
    </location>
</feature>
<dbReference type="PANTHER" id="PTHR28284">
    <property type="entry name" value="NUCLEOPORIN NUP60"/>
    <property type="match status" value="1"/>
</dbReference>
<protein>
    <submittedName>
        <fullName evidence="2">Uncharacterized protein</fullName>
    </submittedName>
</protein>
<dbReference type="GO" id="GO:0017056">
    <property type="term" value="F:structural constituent of nuclear pore"/>
    <property type="evidence" value="ECO:0007669"/>
    <property type="project" value="InterPro"/>
</dbReference>
<dbReference type="GeneID" id="80879308"/>
<dbReference type="GO" id="GO:0044615">
    <property type="term" value="C:nuclear pore nuclear basket"/>
    <property type="evidence" value="ECO:0007669"/>
    <property type="project" value="InterPro"/>
</dbReference>
<feature type="region of interest" description="Disordered" evidence="1">
    <location>
        <begin position="84"/>
        <end position="109"/>
    </location>
</feature>
<feature type="region of interest" description="Disordered" evidence="1">
    <location>
        <begin position="427"/>
        <end position="518"/>
    </location>
</feature>
<accession>A0AAD7QZ15</accession>
<dbReference type="RefSeq" id="XP_056047506.1">
    <property type="nucleotide sequence ID" value="XM_056184142.1"/>
</dbReference>
<feature type="compositionally biased region" description="Polar residues" evidence="1">
    <location>
        <begin position="547"/>
        <end position="574"/>
    </location>
</feature>
<proteinExistence type="predicted"/>
<name>A0AAD7QZ15_9ASCO</name>
<evidence type="ECO:0000313" key="2">
    <source>
        <dbReference type="EMBL" id="KAJ8104056.1"/>
    </source>
</evidence>
<feature type="compositionally biased region" description="Basic and acidic residues" evidence="1">
    <location>
        <begin position="576"/>
        <end position="587"/>
    </location>
</feature>
<dbReference type="GO" id="GO:0016973">
    <property type="term" value="P:poly(A)+ mRNA export from nucleus"/>
    <property type="evidence" value="ECO:0007669"/>
    <property type="project" value="TreeGrafter"/>
</dbReference>
<sequence length="677" mass="72916">MDRKAPRHSRLSHSETPYSRPLRPSTMVNGDAPQTPLRGHEGLPAQTPGSIFSKVISMFTPSRWNSPRHQQRIDFSDAHNAIPERNATGISNNGGPVEQGSEPEQADNTPTRYLPFLFSPAKANPPITPTQSLEPLAFTAVQVPPSEAQTTSPNQMLASFFREKGDAPLSSIEMQGVVALMRQAQQQQLQEQRQSGPSQSSFSRQTSPPSSVTEQLYPSVPSFATPGRRRSATPSLRAPRYNPILTPQPRRTVTPAVTKPKSAVQYPTISTPFKSRTTTPQPGSEKRLKTGSDVSLAVKAEPKHVQSAALPATQQDASTTPSAGPQRLSHTASALLSLIVPVGTPAEIAKARVEDRNRLTDPSIKPFVNPYAAPTPLAGTPTRRKQVRKESLLGAGSARKKRRALDEIERTIPVEEKIGAFASGVASATPVRPSSNATSSQPVPKVSTPSPRPAADIQITKSNGSSMSKPSPPAVSSIEKFKPTKSSNLRESIVMNSPESPVESHKEQSALSTSNLASETRVVSGISLSFDRADTFTPAVERETKNRPSPASLTMPASTLSFSVPTPTNSQNFSKPEAKDIPSDFDKGAQNASRIATPIAATIVSAKRGESEEKALSTSDYRAYVPRFFFSDPASVEVSGGSEDVKQKARDAPEKAFQDYKFRFTFPEISRAASCES</sequence>
<dbReference type="GO" id="GO:0031990">
    <property type="term" value="P:mRNA export from nucleus in response to heat stress"/>
    <property type="evidence" value="ECO:0007669"/>
    <property type="project" value="TreeGrafter"/>
</dbReference>
<organism evidence="2 3">
    <name type="scientific">Lipomyces tetrasporus</name>
    <dbReference type="NCBI Taxonomy" id="54092"/>
    <lineage>
        <taxon>Eukaryota</taxon>
        <taxon>Fungi</taxon>
        <taxon>Dikarya</taxon>
        <taxon>Ascomycota</taxon>
        <taxon>Saccharomycotina</taxon>
        <taxon>Lipomycetes</taxon>
        <taxon>Lipomycetales</taxon>
        <taxon>Lipomycetaceae</taxon>
        <taxon>Lipomyces</taxon>
    </lineage>
</organism>
<feature type="compositionally biased region" description="Polar residues" evidence="1">
    <location>
        <begin position="509"/>
        <end position="518"/>
    </location>
</feature>
<comment type="caution">
    <text evidence="2">The sequence shown here is derived from an EMBL/GenBank/DDBJ whole genome shotgun (WGS) entry which is preliminary data.</text>
</comment>
<reference evidence="2" key="1">
    <citation type="submission" date="2023-03" db="EMBL/GenBank/DDBJ databases">
        <title>Near-Complete genome sequence of Lipomyces tetrasporous NRRL Y-64009, an oleaginous yeast capable of growing on lignocellulosic hydrolysates.</title>
        <authorList>
            <consortium name="Lawrence Berkeley National Laboratory"/>
            <person name="Jagtap S.S."/>
            <person name="Liu J.-J."/>
            <person name="Walukiewicz H.E."/>
            <person name="Pangilinan J."/>
            <person name="Lipzen A."/>
            <person name="Ahrendt S."/>
            <person name="Koriabine M."/>
            <person name="Cobaugh K."/>
            <person name="Salamov A."/>
            <person name="Yoshinaga Y."/>
            <person name="Ng V."/>
            <person name="Daum C."/>
            <person name="Grigoriev I.V."/>
            <person name="Slininger P.J."/>
            <person name="Dien B.S."/>
            <person name="Jin Y.-S."/>
            <person name="Rao C.V."/>
        </authorList>
    </citation>
    <scope>NUCLEOTIDE SEQUENCE</scope>
    <source>
        <strain evidence="2">NRRL Y-64009</strain>
    </source>
</reference>
<feature type="region of interest" description="Disordered" evidence="1">
    <location>
        <begin position="364"/>
        <end position="404"/>
    </location>
</feature>
<keyword evidence="3" id="KW-1185">Reference proteome</keyword>
<dbReference type="InterPro" id="IPR034432">
    <property type="entry name" value="Nup60"/>
</dbReference>
<dbReference type="GO" id="GO:0034398">
    <property type="term" value="P:telomere tethering at nuclear periphery"/>
    <property type="evidence" value="ECO:0007669"/>
    <property type="project" value="TreeGrafter"/>
</dbReference>
<dbReference type="GO" id="GO:0006607">
    <property type="term" value="P:NLS-bearing protein import into nucleus"/>
    <property type="evidence" value="ECO:0007669"/>
    <property type="project" value="TreeGrafter"/>
</dbReference>
<feature type="compositionally biased region" description="Polar residues" evidence="1">
    <location>
        <begin position="312"/>
        <end position="327"/>
    </location>
</feature>
<dbReference type="GO" id="GO:0008298">
    <property type="term" value="P:intracellular mRNA localization"/>
    <property type="evidence" value="ECO:0007669"/>
    <property type="project" value="TreeGrafter"/>
</dbReference>